<dbReference type="EMBL" id="CP012700">
    <property type="protein sequence ID" value="ALH80933.1"/>
    <property type="molecule type" value="Genomic_DNA"/>
</dbReference>
<protein>
    <recommendedName>
        <fullName evidence="3">Thioesterase domain-containing protein</fullName>
    </recommendedName>
</protein>
<organism evidence="1 2">
    <name type="scientific">Sphingopyxis macrogoltabida</name>
    <name type="common">Sphingomonas macrogoltabidus</name>
    <dbReference type="NCBI Taxonomy" id="33050"/>
    <lineage>
        <taxon>Bacteria</taxon>
        <taxon>Pseudomonadati</taxon>
        <taxon>Pseudomonadota</taxon>
        <taxon>Alphaproteobacteria</taxon>
        <taxon>Sphingomonadales</taxon>
        <taxon>Sphingomonadaceae</taxon>
        <taxon>Sphingopyxis</taxon>
    </lineage>
</organism>
<dbReference type="AlphaFoldDB" id="A0A0N9UMH1"/>
<accession>A0A0N9UMH1</accession>
<name>A0A0N9UMH1_SPHMC</name>
<dbReference type="RefSeq" id="WP_054590237.1">
    <property type="nucleotide sequence ID" value="NZ_CP012700.1"/>
</dbReference>
<gene>
    <name evidence="1" type="ORF">AN936_11305</name>
</gene>
<evidence type="ECO:0000313" key="2">
    <source>
        <dbReference type="Proteomes" id="UP000058074"/>
    </source>
</evidence>
<reference evidence="1 2" key="1">
    <citation type="journal article" date="2015" name="Genome Announc.">
        <title>Complete Genome Sequence of Polypropylene Glycol- and Polyethylene Glycol-Degrading Sphingopyxis macrogoltabida Strain EY-1.</title>
        <authorList>
            <person name="Ohtsubo Y."/>
            <person name="Nagata Y."/>
            <person name="Numata M."/>
            <person name="Tsuchikane K."/>
            <person name="Hosoyama A."/>
            <person name="Yamazoe A."/>
            <person name="Tsuda M."/>
            <person name="Fujita N."/>
            <person name="Kawai F."/>
        </authorList>
    </citation>
    <scope>NUCLEOTIDE SEQUENCE [LARGE SCALE GENOMIC DNA]</scope>
    <source>
        <strain evidence="1 2">EY-1</strain>
    </source>
</reference>
<dbReference type="KEGG" id="smag:AN936_11305"/>
<evidence type="ECO:0000313" key="1">
    <source>
        <dbReference type="EMBL" id="ALH80933.1"/>
    </source>
</evidence>
<proteinExistence type="predicted"/>
<sequence length="94" mass="9698">MLSNAPVHGLDLLVRMAAAAADRAAARLCGAIRLTDCQSLDLAEDLDAADLAIESWTVRAGDGRAVIAVFATTPQADGGRRIAASGRFTFAALT</sequence>
<evidence type="ECO:0008006" key="3">
    <source>
        <dbReference type="Google" id="ProtNLM"/>
    </source>
</evidence>
<dbReference type="PATRIC" id="fig|33050.5.peg.2338"/>
<dbReference type="OrthoDB" id="7595555at2"/>
<dbReference type="Proteomes" id="UP000058074">
    <property type="component" value="Chromosome"/>
</dbReference>